<dbReference type="SUPFAM" id="SSF54292">
    <property type="entry name" value="2Fe-2S ferredoxin-like"/>
    <property type="match status" value="1"/>
</dbReference>
<comment type="caution">
    <text evidence="1">The sequence shown here is derived from an EMBL/GenBank/DDBJ whole genome shotgun (WGS) entry which is preliminary data.</text>
</comment>
<dbReference type="EMBL" id="VCKX01000103">
    <property type="protein sequence ID" value="TMR30310.1"/>
    <property type="molecule type" value="Genomic_DNA"/>
</dbReference>
<name>A0A5S4GV58_9ACTN</name>
<reference evidence="1 2" key="1">
    <citation type="submission" date="2019-05" db="EMBL/GenBank/DDBJ databases">
        <title>Draft genome sequence of Nonomuraea zeae DSM 100528.</title>
        <authorList>
            <person name="Saricaoglu S."/>
            <person name="Isik K."/>
        </authorList>
    </citation>
    <scope>NUCLEOTIDE SEQUENCE [LARGE SCALE GENOMIC DNA]</scope>
    <source>
        <strain evidence="1 2">DSM 100528</strain>
    </source>
</reference>
<sequence>MSAFQEPIEADRRIEPCAGSGDHAALWAVRPGRGTQEGHESRRRATAALEALEALCACHGGTGGPCRVRLISGEVGMEQDYALEPGELVGGYVVIRQSHPVTPGVRVDFDA</sequence>
<gene>
    <name evidence="1" type="ORF">ETD85_29530</name>
</gene>
<dbReference type="InterPro" id="IPR036010">
    <property type="entry name" value="2Fe-2S_ferredoxin-like_sf"/>
</dbReference>
<evidence type="ECO:0000313" key="1">
    <source>
        <dbReference type="EMBL" id="TMR30310.1"/>
    </source>
</evidence>
<dbReference type="Proteomes" id="UP000306628">
    <property type="component" value="Unassembled WGS sequence"/>
</dbReference>
<protein>
    <submittedName>
        <fullName evidence="1">Uncharacterized protein</fullName>
    </submittedName>
</protein>
<accession>A0A5S4GV58</accession>
<evidence type="ECO:0000313" key="2">
    <source>
        <dbReference type="Proteomes" id="UP000306628"/>
    </source>
</evidence>
<organism evidence="1 2">
    <name type="scientific">Nonomuraea zeae</name>
    <dbReference type="NCBI Taxonomy" id="1642303"/>
    <lineage>
        <taxon>Bacteria</taxon>
        <taxon>Bacillati</taxon>
        <taxon>Actinomycetota</taxon>
        <taxon>Actinomycetes</taxon>
        <taxon>Streptosporangiales</taxon>
        <taxon>Streptosporangiaceae</taxon>
        <taxon>Nonomuraea</taxon>
    </lineage>
</organism>
<dbReference type="Gene3D" id="3.10.20.30">
    <property type="match status" value="1"/>
</dbReference>
<dbReference type="RefSeq" id="WP_138693064.1">
    <property type="nucleotide sequence ID" value="NZ_JBHSAZ010000016.1"/>
</dbReference>
<proteinExistence type="predicted"/>
<dbReference type="GO" id="GO:0051536">
    <property type="term" value="F:iron-sulfur cluster binding"/>
    <property type="evidence" value="ECO:0007669"/>
    <property type="project" value="InterPro"/>
</dbReference>
<dbReference type="InterPro" id="IPR012675">
    <property type="entry name" value="Beta-grasp_dom_sf"/>
</dbReference>
<keyword evidence="2" id="KW-1185">Reference proteome</keyword>
<dbReference type="OrthoDB" id="9796486at2"/>
<dbReference type="AlphaFoldDB" id="A0A5S4GV58"/>